<organism evidence="1">
    <name type="scientific">Culex pipiens</name>
    <name type="common">House mosquito</name>
    <dbReference type="NCBI Taxonomy" id="7175"/>
    <lineage>
        <taxon>Eukaryota</taxon>
        <taxon>Metazoa</taxon>
        <taxon>Ecdysozoa</taxon>
        <taxon>Arthropoda</taxon>
        <taxon>Hexapoda</taxon>
        <taxon>Insecta</taxon>
        <taxon>Pterygota</taxon>
        <taxon>Neoptera</taxon>
        <taxon>Endopterygota</taxon>
        <taxon>Diptera</taxon>
        <taxon>Nematocera</taxon>
        <taxon>Culicoidea</taxon>
        <taxon>Culicidae</taxon>
        <taxon>Culicinae</taxon>
        <taxon>Culicini</taxon>
        <taxon>Culex</taxon>
        <taxon>Culex</taxon>
    </lineage>
</organism>
<reference evidence="1" key="1">
    <citation type="submission" date="2021-05" db="EMBL/GenBank/DDBJ databases">
        <authorList>
            <person name="Alioto T."/>
            <person name="Alioto T."/>
            <person name="Gomez Garrido J."/>
        </authorList>
    </citation>
    <scope>NUCLEOTIDE SEQUENCE</scope>
</reference>
<dbReference type="EMBL" id="HBUE01100440">
    <property type="protein sequence ID" value="CAG6485111.1"/>
    <property type="molecule type" value="Transcribed_RNA"/>
</dbReference>
<accession>A0A8D8C2I7</accession>
<dbReference type="EMBL" id="HBUE01100436">
    <property type="protein sequence ID" value="CAG6485103.1"/>
    <property type="molecule type" value="Transcribed_RNA"/>
</dbReference>
<dbReference type="AlphaFoldDB" id="A0A8D8C2I7"/>
<protein>
    <submittedName>
        <fullName evidence="1">(northern house mosquito) hypothetical protein</fullName>
    </submittedName>
</protein>
<proteinExistence type="predicted"/>
<sequence length="102" mass="11773">MLVRGTTHELVFLFCFRETIRFELLATHTHRGKDTDSCIRPLLSLRKSFVFVWFCFALLKIPLQLQQQCLARDSSPLAVVVVVTTTTGDAYCVTFHRLLVWV</sequence>
<evidence type="ECO:0000313" key="1">
    <source>
        <dbReference type="EMBL" id="CAG6485103.1"/>
    </source>
</evidence>
<name>A0A8D8C2I7_CULPI</name>